<keyword evidence="8" id="KW-0732">Signal</keyword>
<keyword evidence="12" id="KW-1185">Reference proteome</keyword>
<dbReference type="InterPro" id="IPR011014">
    <property type="entry name" value="MscS_channel_TM-2"/>
</dbReference>
<feature type="transmembrane region" description="Helical" evidence="7">
    <location>
        <begin position="151"/>
        <end position="171"/>
    </location>
</feature>
<dbReference type="Pfam" id="PF21088">
    <property type="entry name" value="MS_channel_1st"/>
    <property type="match status" value="1"/>
</dbReference>
<evidence type="ECO:0000256" key="3">
    <source>
        <dbReference type="ARBA" id="ARBA00022475"/>
    </source>
</evidence>
<evidence type="ECO:0000313" key="12">
    <source>
        <dbReference type="Proteomes" id="UP001596104"/>
    </source>
</evidence>
<feature type="transmembrane region" description="Helical" evidence="7">
    <location>
        <begin position="273"/>
        <end position="292"/>
    </location>
</feature>
<keyword evidence="3" id="KW-1003">Cell membrane</keyword>
<dbReference type="Gene3D" id="3.30.70.100">
    <property type="match status" value="1"/>
</dbReference>
<comment type="caution">
    <text evidence="11">The sequence shown here is derived from an EMBL/GenBank/DDBJ whole genome shotgun (WGS) entry which is preliminary data.</text>
</comment>
<keyword evidence="5 7" id="KW-1133">Transmembrane helix</keyword>
<comment type="subcellular location">
    <subcellularLocation>
        <location evidence="1">Cell membrane</location>
        <topology evidence="1">Multi-pass membrane protein</topology>
    </subcellularLocation>
</comment>
<keyword evidence="4 7" id="KW-0812">Transmembrane</keyword>
<dbReference type="InterPro" id="IPR049142">
    <property type="entry name" value="MS_channel_1st"/>
</dbReference>
<evidence type="ECO:0000259" key="9">
    <source>
        <dbReference type="Pfam" id="PF00924"/>
    </source>
</evidence>
<keyword evidence="6 7" id="KW-0472">Membrane</keyword>
<dbReference type="Pfam" id="PF00924">
    <property type="entry name" value="MS_channel_2nd"/>
    <property type="match status" value="1"/>
</dbReference>
<name>A0ABW0HDR1_9HYPH</name>
<evidence type="ECO:0000256" key="7">
    <source>
        <dbReference type="SAM" id="Phobius"/>
    </source>
</evidence>
<feature type="transmembrane region" description="Helical" evidence="7">
    <location>
        <begin position="298"/>
        <end position="320"/>
    </location>
</feature>
<evidence type="ECO:0000256" key="5">
    <source>
        <dbReference type="ARBA" id="ARBA00022989"/>
    </source>
</evidence>
<protein>
    <submittedName>
        <fullName evidence="11">Mechanosensitive ion channel family protein</fullName>
    </submittedName>
</protein>
<feature type="transmembrane region" description="Helical" evidence="7">
    <location>
        <begin position="465"/>
        <end position="484"/>
    </location>
</feature>
<evidence type="ECO:0000313" key="11">
    <source>
        <dbReference type="EMBL" id="MFC5394752.1"/>
    </source>
</evidence>
<accession>A0ABW0HDR1</accession>
<organism evidence="11 12">
    <name type="scientific">Bosea vestrisii</name>
    <dbReference type="NCBI Taxonomy" id="151416"/>
    <lineage>
        <taxon>Bacteria</taxon>
        <taxon>Pseudomonadati</taxon>
        <taxon>Pseudomonadota</taxon>
        <taxon>Alphaproteobacteria</taxon>
        <taxon>Hyphomicrobiales</taxon>
        <taxon>Boseaceae</taxon>
        <taxon>Bosea</taxon>
    </lineage>
</organism>
<dbReference type="InterPro" id="IPR006685">
    <property type="entry name" value="MscS_channel_2nd"/>
</dbReference>
<evidence type="ECO:0000256" key="6">
    <source>
        <dbReference type="ARBA" id="ARBA00023136"/>
    </source>
</evidence>
<dbReference type="Gene3D" id="1.10.287.1260">
    <property type="match status" value="1"/>
</dbReference>
<evidence type="ECO:0000256" key="2">
    <source>
        <dbReference type="ARBA" id="ARBA00008017"/>
    </source>
</evidence>
<evidence type="ECO:0000256" key="8">
    <source>
        <dbReference type="SAM" id="SignalP"/>
    </source>
</evidence>
<dbReference type="InterPro" id="IPR023408">
    <property type="entry name" value="MscS_beta-dom_sf"/>
</dbReference>
<feature type="signal peptide" evidence="8">
    <location>
        <begin position="1"/>
        <end position="29"/>
    </location>
</feature>
<gene>
    <name evidence="11" type="ORF">ACFPPC_19110</name>
</gene>
<comment type="similarity">
    <text evidence="2">Belongs to the MscS (TC 1.A.23) family.</text>
</comment>
<dbReference type="Proteomes" id="UP001596104">
    <property type="component" value="Unassembled WGS sequence"/>
</dbReference>
<dbReference type="InterPro" id="IPR045276">
    <property type="entry name" value="YbiO_bact"/>
</dbReference>
<evidence type="ECO:0000256" key="1">
    <source>
        <dbReference type="ARBA" id="ARBA00004651"/>
    </source>
</evidence>
<feature type="transmembrane region" description="Helical" evidence="7">
    <location>
        <begin position="233"/>
        <end position="252"/>
    </location>
</feature>
<dbReference type="SUPFAM" id="SSF82689">
    <property type="entry name" value="Mechanosensitive channel protein MscS (YggB), C-terminal domain"/>
    <property type="match status" value="1"/>
</dbReference>
<feature type="chain" id="PRO_5045574375" evidence="8">
    <location>
        <begin position="30"/>
        <end position="753"/>
    </location>
</feature>
<dbReference type="InterPro" id="IPR010920">
    <property type="entry name" value="LSM_dom_sf"/>
</dbReference>
<dbReference type="SUPFAM" id="SSF82861">
    <property type="entry name" value="Mechanosensitive channel protein MscS (YggB), transmembrane region"/>
    <property type="match status" value="1"/>
</dbReference>
<reference evidence="12" key="1">
    <citation type="journal article" date="2019" name="Int. J. Syst. Evol. Microbiol.">
        <title>The Global Catalogue of Microorganisms (GCM) 10K type strain sequencing project: providing services to taxonomists for standard genome sequencing and annotation.</title>
        <authorList>
            <consortium name="The Broad Institute Genomics Platform"/>
            <consortium name="The Broad Institute Genome Sequencing Center for Infectious Disease"/>
            <person name="Wu L."/>
            <person name="Ma J."/>
        </authorList>
    </citation>
    <scope>NUCLEOTIDE SEQUENCE [LARGE SCALE GENOMIC DNA]</scope>
    <source>
        <strain evidence="12">CGMCC 1.16326</strain>
    </source>
</reference>
<dbReference type="Gene3D" id="2.30.30.60">
    <property type="match status" value="1"/>
</dbReference>
<feature type="transmembrane region" description="Helical" evidence="7">
    <location>
        <begin position="542"/>
        <end position="564"/>
    </location>
</feature>
<dbReference type="RefSeq" id="WP_377010249.1">
    <property type="nucleotide sequence ID" value="NZ_JBHSLV010000032.1"/>
</dbReference>
<dbReference type="SUPFAM" id="SSF50182">
    <property type="entry name" value="Sm-like ribonucleoproteins"/>
    <property type="match status" value="1"/>
</dbReference>
<evidence type="ECO:0000256" key="4">
    <source>
        <dbReference type="ARBA" id="ARBA00022692"/>
    </source>
</evidence>
<proteinExistence type="inferred from homology"/>
<feature type="transmembrane region" description="Helical" evidence="7">
    <location>
        <begin position="517"/>
        <end position="536"/>
    </location>
</feature>
<dbReference type="EMBL" id="JBHSLV010000032">
    <property type="protein sequence ID" value="MFC5394752.1"/>
    <property type="molecule type" value="Genomic_DNA"/>
</dbReference>
<sequence length="753" mass="79264">MVAMRNWLRAMALCGAALLAGTVVGPAAAQQAAAEAAPVLTLRGDETPETVRKLVDALSAGGRRVEIRIAGKDEPKSSAAASVPAGAGAVAPAGSKAPAQPEDETPAEAFWGHFVEGVSHGLGAVPRLAQLPEAWRLAWAQNRNGVSGIPAGWRLSIGLVLALALAGLFRLATAGWFARRLRPEGPEFTPRLIASSWGGLQDLMTLGLCLGVLHAVRTMWLPETDLAHMVLRTIANGIAIGAGHLILGRFLLSPGAPERRIMPLPRAERAFNFLAFYGIVMPLVLTATVSIQHAAGPAAVVGMFALVGIATTLFKAWWFIDARHDLAALILGSAHEPGPTRRVIALTTGWLYAALAVLIWMVGNAASMMEGGERWAAAAALTQFIIVLAPILAVGITSLMACRQAHAAATGEVAPLSIAVGHALRAAAGGAIWAGGFYLLARLWAGFLFGFSSEEFAVLMQRAGGVAALAFGGWVAIVFLRSFFDAYTPKPTISLPGDEDAVPHDHVPSRLATVLPVLRGVVLAAAIGLTALVLLSRLGVDIGPLLAGFGILGLAFSFGSQALVRDIVSGFFFMLEDAFRVGEYVDTGRLKGTVEKISLRSMQLRHQSGQVHTVPFGQVQSLTNASRDWATVKFNVRLDHSADIEKARKTIKKIGLALLEDPEYGPHFIAPLKMQGVADITDAAIVIRLKFTAKPNQASMLQREALKRVYRGLIEAEVPFASNAVTVKEGSGKSGAAAIAAVPPPTPLVPAAE</sequence>
<feature type="transmembrane region" description="Helical" evidence="7">
    <location>
        <begin position="375"/>
        <end position="402"/>
    </location>
</feature>
<dbReference type="PANTHER" id="PTHR30460">
    <property type="entry name" value="MODERATE CONDUCTANCE MECHANOSENSITIVE CHANNEL YBIO"/>
    <property type="match status" value="1"/>
</dbReference>
<dbReference type="InterPro" id="IPR011066">
    <property type="entry name" value="MscS_channel_C_sf"/>
</dbReference>
<feature type="transmembrane region" description="Helical" evidence="7">
    <location>
        <begin position="423"/>
        <end position="445"/>
    </location>
</feature>
<feature type="transmembrane region" description="Helical" evidence="7">
    <location>
        <begin position="343"/>
        <end position="363"/>
    </location>
</feature>
<feature type="domain" description="Mechanosensitive ion channel MscS" evidence="9">
    <location>
        <begin position="563"/>
        <end position="626"/>
    </location>
</feature>
<dbReference type="PANTHER" id="PTHR30460:SF0">
    <property type="entry name" value="MODERATE CONDUCTANCE MECHANOSENSITIVE CHANNEL YBIO"/>
    <property type="match status" value="1"/>
</dbReference>
<evidence type="ECO:0000259" key="10">
    <source>
        <dbReference type="Pfam" id="PF21088"/>
    </source>
</evidence>
<feature type="domain" description="Mechanosensitive ion channel transmembrane helices 2/3" evidence="10">
    <location>
        <begin position="524"/>
        <end position="561"/>
    </location>
</feature>